<dbReference type="PROSITE" id="PS50885">
    <property type="entry name" value="HAMP"/>
    <property type="match status" value="1"/>
</dbReference>
<dbReference type="InterPro" id="IPR050428">
    <property type="entry name" value="TCS_sensor_his_kinase"/>
</dbReference>
<evidence type="ECO:0000256" key="7">
    <source>
        <dbReference type="ARBA" id="ARBA00022777"/>
    </source>
</evidence>
<dbReference type="Proteomes" id="UP000243342">
    <property type="component" value="Unassembled WGS sequence"/>
</dbReference>
<dbReference type="CDD" id="cd00082">
    <property type="entry name" value="HisKA"/>
    <property type="match status" value="1"/>
</dbReference>
<keyword evidence="5" id="KW-0808">Transferase</keyword>
<dbReference type="SMART" id="SM00387">
    <property type="entry name" value="HATPase_c"/>
    <property type="match status" value="1"/>
</dbReference>
<dbReference type="Pfam" id="PF00512">
    <property type="entry name" value="HisKA"/>
    <property type="match status" value="1"/>
</dbReference>
<evidence type="ECO:0000256" key="9">
    <source>
        <dbReference type="ARBA" id="ARBA00023012"/>
    </source>
</evidence>
<sequence length="487" mass="51327">MRTRLLAILLPLIACVLLALGVPLADSKARAEQQHLVIDRIDDTARFAATAQNAGAALTGSGAREATASERAHRVRLGAELARYHEVYGIRAGVFDRSGRALAAAPAGYRIPAEARQAFAEALDGRRSHDPPQVWPWWGGGHRIQVASPVVRDGDVVAVTLTDSPSDRLRARILAGWLPLAVGESAALLVALLLAHRLAGWVLRPVRVLDRTAHDIATGRMASRVAPAGGPPELRRLAGSFNHMADAVEAAVEQQRAFVADASHQLRNPLAALLLRIESLGLELPPGTEEELDGVRGEGRRLARVLDDLLGLAQAEHSRPERGLVDVAELLRERVDAWRPLADREDVRLALTGPRAATAHTDPIGLGSALDALLDNAVKFAAPQGAGASVDVDLALHGPELAVTITDNGPGLEPEELARIGDRFWRSPRHQNTDGSGLGLSIARALLASAGARLDFARAPGGGLAATVTVPRIPPEGTDPAAAASAG</sequence>
<organism evidence="14 15">
    <name type="scientific">Mangrovactinospora gilvigrisea</name>
    <dbReference type="NCBI Taxonomy" id="1428644"/>
    <lineage>
        <taxon>Bacteria</taxon>
        <taxon>Bacillati</taxon>
        <taxon>Actinomycetota</taxon>
        <taxon>Actinomycetes</taxon>
        <taxon>Kitasatosporales</taxon>
        <taxon>Streptomycetaceae</taxon>
        <taxon>Mangrovactinospora</taxon>
    </lineage>
</organism>
<dbReference type="InterPro" id="IPR003660">
    <property type="entry name" value="HAMP_dom"/>
</dbReference>
<dbReference type="InterPro" id="IPR005467">
    <property type="entry name" value="His_kinase_dom"/>
</dbReference>
<dbReference type="GO" id="GO:0005886">
    <property type="term" value="C:plasma membrane"/>
    <property type="evidence" value="ECO:0007669"/>
    <property type="project" value="UniProtKB-SubCell"/>
</dbReference>
<proteinExistence type="predicted"/>
<dbReference type="RefSeq" id="WP_071657584.1">
    <property type="nucleotide sequence ID" value="NZ_MLCF01000092.1"/>
</dbReference>
<gene>
    <name evidence="14" type="ORF">BIV57_16175</name>
</gene>
<comment type="caution">
    <text evidence="14">The sequence shown here is derived from an EMBL/GenBank/DDBJ whole genome shotgun (WGS) entry which is preliminary data.</text>
</comment>
<feature type="domain" description="Histidine kinase" evidence="12">
    <location>
        <begin position="261"/>
        <end position="474"/>
    </location>
</feature>
<evidence type="ECO:0000256" key="3">
    <source>
        <dbReference type="ARBA" id="ARBA00012438"/>
    </source>
</evidence>
<dbReference type="InterPro" id="IPR003661">
    <property type="entry name" value="HisK_dim/P_dom"/>
</dbReference>
<evidence type="ECO:0000259" key="13">
    <source>
        <dbReference type="PROSITE" id="PS50885"/>
    </source>
</evidence>
<dbReference type="InterPro" id="IPR003594">
    <property type="entry name" value="HATPase_dom"/>
</dbReference>
<dbReference type="SUPFAM" id="SSF55874">
    <property type="entry name" value="ATPase domain of HSP90 chaperone/DNA topoisomerase II/histidine kinase"/>
    <property type="match status" value="1"/>
</dbReference>
<dbReference type="Gene3D" id="1.10.287.130">
    <property type="match status" value="1"/>
</dbReference>
<dbReference type="EMBL" id="MLCF01000092">
    <property type="protein sequence ID" value="OIV36458.1"/>
    <property type="molecule type" value="Genomic_DNA"/>
</dbReference>
<keyword evidence="15" id="KW-1185">Reference proteome</keyword>
<dbReference type="InterPro" id="IPR036890">
    <property type="entry name" value="HATPase_C_sf"/>
</dbReference>
<dbReference type="CDD" id="cd06225">
    <property type="entry name" value="HAMP"/>
    <property type="match status" value="1"/>
</dbReference>
<evidence type="ECO:0000256" key="8">
    <source>
        <dbReference type="ARBA" id="ARBA00022989"/>
    </source>
</evidence>
<dbReference type="PRINTS" id="PR00344">
    <property type="entry name" value="BCTRLSENSOR"/>
</dbReference>
<dbReference type="InterPro" id="IPR036097">
    <property type="entry name" value="HisK_dim/P_sf"/>
</dbReference>
<name>A0A1J7C9Y3_9ACTN</name>
<dbReference type="AlphaFoldDB" id="A0A1J7C9Y3"/>
<evidence type="ECO:0000313" key="15">
    <source>
        <dbReference type="Proteomes" id="UP000243342"/>
    </source>
</evidence>
<dbReference type="PANTHER" id="PTHR45436:SF5">
    <property type="entry name" value="SENSOR HISTIDINE KINASE TRCS"/>
    <property type="match status" value="1"/>
</dbReference>
<feature type="transmembrane region" description="Helical" evidence="11">
    <location>
        <begin position="174"/>
        <end position="195"/>
    </location>
</feature>
<evidence type="ECO:0000256" key="10">
    <source>
        <dbReference type="ARBA" id="ARBA00023136"/>
    </source>
</evidence>
<dbReference type="InterPro" id="IPR004358">
    <property type="entry name" value="Sig_transdc_His_kin-like_C"/>
</dbReference>
<accession>A0A1J7C9Y3</accession>
<dbReference type="OrthoDB" id="9786919at2"/>
<evidence type="ECO:0000256" key="11">
    <source>
        <dbReference type="SAM" id="Phobius"/>
    </source>
</evidence>
<dbReference type="Pfam" id="PF02518">
    <property type="entry name" value="HATPase_c"/>
    <property type="match status" value="1"/>
</dbReference>
<dbReference type="SMART" id="SM00388">
    <property type="entry name" value="HisKA"/>
    <property type="match status" value="1"/>
</dbReference>
<evidence type="ECO:0000256" key="4">
    <source>
        <dbReference type="ARBA" id="ARBA00022553"/>
    </source>
</evidence>
<dbReference type="EC" id="2.7.13.3" evidence="3"/>
<keyword evidence="6 11" id="KW-0812">Transmembrane</keyword>
<evidence type="ECO:0000313" key="14">
    <source>
        <dbReference type="EMBL" id="OIV36458.1"/>
    </source>
</evidence>
<comment type="subcellular location">
    <subcellularLocation>
        <location evidence="2">Cell membrane</location>
    </subcellularLocation>
</comment>
<dbReference type="SUPFAM" id="SSF47384">
    <property type="entry name" value="Homodimeric domain of signal transducing histidine kinase"/>
    <property type="match status" value="1"/>
</dbReference>
<reference evidence="14 15" key="1">
    <citation type="submission" date="2016-10" db="EMBL/GenBank/DDBJ databases">
        <title>Genome sequence of Streptomyces gilvigriseus MUSC 26.</title>
        <authorList>
            <person name="Lee L.-H."/>
            <person name="Ser H.-L."/>
        </authorList>
    </citation>
    <scope>NUCLEOTIDE SEQUENCE [LARGE SCALE GENOMIC DNA]</scope>
    <source>
        <strain evidence="14 15">MUSC 26</strain>
    </source>
</reference>
<keyword evidence="9" id="KW-0902">Two-component regulatory system</keyword>
<dbReference type="GO" id="GO:0000155">
    <property type="term" value="F:phosphorelay sensor kinase activity"/>
    <property type="evidence" value="ECO:0007669"/>
    <property type="project" value="InterPro"/>
</dbReference>
<keyword evidence="10 11" id="KW-0472">Membrane</keyword>
<comment type="catalytic activity">
    <reaction evidence="1">
        <text>ATP + protein L-histidine = ADP + protein N-phospho-L-histidine.</text>
        <dbReference type="EC" id="2.7.13.3"/>
    </reaction>
</comment>
<dbReference type="PANTHER" id="PTHR45436">
    <property type="entry name" value="SENSOR HISTIDINE KINASE YKOH"/>
    <property type="match status" value="1"/>
</dbReference>
<dbReference type="Pfam" id="PF00672">
    <property type="entry name" value="HAMP"/>
    <property type="match status" value="1"/>
</dbReference>
<evidence type="ECO:0000259" key="12">
    <source>
        <dbReference type="PROSITE" id="PS50109"/>
    </source>
</evidence>
<evidence type="ECO:0000256" key="6">
    <source>
        <dbReference type="ARBA" id="ARBA00022692"/>
    </source>
</evidence>
<feature type="domain" description="HAMP" evidence="13">
    <location>
        <begin position="200"/>
        <end position="253"/>
    </location>
</feature>
<dbReference type="SUPFAM" id="SSF158472">
    <property type="entry name" value="HAMP domain-like"/>
    <property type="match status" value="1"/>
</dbReference>
<keyword evidence="7 14" id="KW-0418">Kinase</keyword>
<dbReference type="SMART" id="SM00304">
    <property type="entry name" value="HAMP"/>
    <property type="match status" value="1"/>
</dbReference>
<evidence type="ECO:0000256" key="1">
    <source>
        <dbReference type="ARBA" id="ARBA00000085"/>
    </source>
</evidence>
<evidence type="ECO:0000256" key="5">
    <source>
        <dbReference type="ARBA" id="ARBA00022679"/>
    </source>
</evidence>
<keyword evidence="4" id="KW-0597">Phosphoprotein</keyword>
<protein>
    <recommendedName>
        <fullName evidence="3">histidine kinase</fullName>
        <ecNumber evidence="3">2.7.13.3</ecNumber>
    </recommendedName>
</protein>
<keyword evidence="8 11" id="KW-1133">Transmembrane helix</keyword>
<evidence type="ECO:0000256" key="2">
    <source>
        <dbReference type="ARBA" id="ARBA00004236"/>
    </source>
</evidence>
<dbReference type="CDD" id="cd00075">
    <property type="entry name" value="HATPase"/>
    <property type="match status" value="1"/>
</dbReference>
<dbReference type="STRING" id="1428644.BIV57_16175"/>
<dbReference type="PROSITE" id="PS50109">
    <property type="entry name" value="HIS_KIN"/>
    <property type="match status" value="1"/>
</dbReference>
<dbReference type="Gene3D" id="6.10.340.10">
    <property type="match status" value="1"/>
</dbReference>
<dbReference type="Gene3D" id="3.30.565.10">
    <property type="entry name" value="Histidine kinase-like ATPase, C-terminal domain"/>
    <property type="match status" value="1"/>
</dbReference>